<sequence>MTELLRVPGPQGAPPSSRAAVLDAIRVAGTISRVEITEVAGLTAATVSTTVRRLIEDGLVREAGRGESTGGKPRVLLELVPTSRYALGVHLDAEDVTYVLVDLGGAVVARLRRAQAVGDPQTVVDRMAATVRGLVESTEVAWDQVLGLGVVAPGPLSRRSQLVLTRPAMDAWGDFPLGPSLGEATGLPVVLDNDATAAAVGEHWGGGAGGSRAFAALYLATGIGSGAVIDGAPLRGVSSNAGEIGHVCVEADGPECWCGSRGCVEALAGPRSVVAAAEAAGFDLGGPGRGLSERFAALARAALGGDVLAANLLGRSARYVAIAAQTLVQVLDVDRLVLTGPAMAVAGSLYLPAVRQRLTTSQFARGDHDVDVVISSHAGEAAAVGAAALVLQGELVPPGGGLRIDVA</sequence>
<dbReference type="KEGG" id="ido:I598_3473"/>
<evidence type="ECO:0000313" key="4">
    <source>
        <dbReference type="Proteomes" id="UP000076794"/>
    </source>
</evidence>
<dbReference type="InterPro" id="IPR043129">
    <property type="entry name" value="ATPase_NBD"/>
</dbReference>
<dbReference type="PATRIC" id="fig|1300344.3.peg.3501"/>
<dbReference type="InterPro" id="IPR000835">
    <property type="entry name" value="HTH_MarR-typ"/>
</dbReference>
<organism evidence="3 4">
    <name type="scientific">Isoptericola dokdonensis DS-3</name>
    <dbReference type="NCBI Taxonomy" id="1300344"/>
    <lineage>
        <taxon>Bacteria</taxon>
        <taxon>Bacillati</taxon>
        <taxon>Actinomycetota</taxon>
        <taxon>Actinomycetes</taxon>
        <taxon>Micrococcales</taxon>
        <taxon>Promicromonosporaceae</taxon>
        <taxon>Isoptericola</taxon>
    </lineage>
</organism>
<dbReference type="SUPFAM" id="SSF46785">
    <property type="entry name" value="Winged helix' DNA-binding domain"/>
    <property type="match status" value="1"/>
</dbReference>
<dbReference type="PANTHER" id="PTHR18964:SF173">
    <property type="entry name" value="GLUCOKINASE"/>
    <property type="match status" value="1"/>
</dbReference>
<feature type="domain" description="HTH marR-type" evidence="2">
    <location>
        <begin position="18"/>
        <end position="62"/>
    </location>
</feature>
<proteinExistence type="inferred from homology"/>
<reference evidence="3 4" key="1">
    <citation type="submission" date="2016-01" db="EMBL/GenBank/DDBJ databases">
        <title>Complete genome sequence of a soil Actinobacterium, Isoptericola dokdonensis DS-3.</title>
        <authorList>
            <person name="Kwon S.-K."/>
            <person name="Kim J.F."/>
        </authorList>
    </citation>
    <scope>NUCLEOTIDE SEQUENCE [LARGE SCALE GENOMIC DNA]</scope>
    <source>
        <strain evidence="3 4">DS-3</strain>
    </source>
</reference>
<protein>
    <submittedName>
        <fullName evidence="3">N-acetylglucosamine repressor</fullName>
    </submittedName>
</protein>
<evidence type="ECO:0000313" key="3">
    <source>
        <dbReference type="EMBL" id="ANC32981.1"/>
    </source>
</evidence>
<comment type="similarity">
    <text evidence="1">Belongs to the ROK (NagC/XylR) family.</text>
</comment>
<dbReference type="Pfam" id="PF00480">
    <property type="entry name" value="ROK"/>
    <property type="match status" value="1"/>
</dbReference>
<dbReference type="PROSITE" id="PS01125">
    <property type="entry name" value="ROK"/>
    <property type="match status" value="1"/>
</dbReference>
<dbReference type="InterPro" id="IPR036390">
    <property type="entry name" value="WH_DNA-bd_sf"/>
</dbReference>
<dbReference type="GO" id="GO:0003700">
    <property type="term" value="F:DNA-binding transcription factor activity"/>
    <property type="evidence" value="ECO:0007669"/>
    <property type="project" value="InterPro"/>
</dbReference>
<dbReference type="STRING" id="1300344.I598_3473"/>
<dbReference type="OrthoDB" id="4083144at2"/>
<dbReference type="AlphaFoldDB" id="A0A168G2P9"/>
<dbReference type="SUPFAM" id="SSF53067">
    <property type="entry name" value="Actin-like ATPase domain"/>
    <property type="match status" value="1"/>
</dbReference>
<dbReference type="Proteomes" id="UP000076794">
    <property type="component" value="Chromosome"/>
</dbReference>
<dbReference type="PANTHER" id="PTHR18964">
    <property type="entry name" value="ROK (REPRESSOR, ORF, KINASE) FAMILY"/>
    <property type="match status" value="1"/>
</dbReference>
<dbReference type="InterPro" id="IPR036388">
    <property type="entry name" value="WH-like_DNA-bd_sf"/>
</dbReference>
<dbReference type="InterPro" id="IPR000600">
    <property type="entry name" value="ROK"/>
</dbReference>
<dbReference type="EMBL" id="CP014209">
    <property type="protein sequence ID" value="ANC32981.1"/>
    <property type="molecule type" value="Genomic_DNA"/>
</dbReference>
<keyword evidence="4" id="KW-1185">Reference proteome</keyword>
<dbReference type="RefSeq" id="WP_157557288.1">
    <property type="nucleotide sequence ID" value="NZ_CP014209.1"/>
</dbReference>
<gene>
    <name evidence="3" type="primary">nagC_6</name>
    <name evidence="3" type="ORF">I598_3473</name>
</gene>
<evidence type="ECO:0000256" key="1">
    <source>
        <dbReference type="ARBA" id="ARBA00006479"/>
    </source>
</evidence>
<name>A0A168G2P9_9MICO</name>
<dbReference type="Pfam" id="PF12802">
    <property type="entry name" value="MarR_2"/>
    <property type="match status" value="1"/>
</dbReference>
<dbReference type="InterPro" id="IPR049874">
    <property type="entry name" value="ROK_cs"/>
</dbReference>
<dbReference type="Gene3D" id="3.30.420.40">
    <property type="match status" value="2"/>
</dbReference>
<dbReference type="Gene3D" id="1.10.10.10">
    <property type="entry name" value="Winged helix-like DNA-binding domain superfamily/Winged helix DNA-binding domain"/>
    <property type="match status" value="1"/>
</dbReference>
<evidence type="ECO:0000259" key="2">
    <source>
        <dbReference type="Pfam" id="PF12802"/>
    </source>
</evidence>
<accession>A0A168G2P9</accession>